<sequence length="313" mass="33720" precursor="true">MAATTRRLLIAGLMLTGLLAWQTRATADQAATDAGQGGQDPFAEGGEDPFAGEGENPFGGEGGDPFADPGAKSRGARPSERPTEHSRAGHEGGPSDGHEGHPEQAEQTPNNPPLQTVFWAGGGDLARERIDQTLNRPLRPGGLDFNDAPLEEVVDFLRTEYEIEIQLDETALDDLGIGIDEPITCVIRNISLMSGMRLMLKQLELTYVIADEVMLITTEEEAETRLTIGIYPMRGVAKDKRELMELAKVVVSTVAAETWKHNGGGEANLQSLDAGFLVVSQTRAVHEELIEFLSALRRAKAAGSGMNGARREH</sequence>
<evidence type="ECO:0000313" key="4">
    <source>
        <dbReference type="Proteomes" id="UP000318478"/>
    </source>
</evidence>
<feature type="compositionally biased region" description="Basic and acidic residues" evidence="1">
    <location>
        <begin position="77"/>
        <end position="90"/>
    </location>
</feature>
<dbReference type="EMBL" id="SJPO01000010">
    <property type="protein sequence ID" value="TWT73443.1"/>
    <property type="molecule type" value="Genomic_DNA"/>
</dbReference>
<protein>
    <recommendedName>
        <fullName evidence="5">Bacterial type II/III secretion system short domain protein</fullName>
    </recommendedName>
</protein>
<evidence type="ECO:0000256" key="1">
    <source>
        <dbReference type="SAM" id="MobiDB-lite"/>
    </source>
</evidence>
<keyword evidence="2" id="KW-0732">Signal</keyword>
<name>A0A5C5YF66_9BACT</name>
<evidence type="ECO:0000256" key="2">
    <source>
        <dbReference type="SAM" id="SignalP"/>
    </source>
</evidence>
<evidence type="ECO:0000313" key="3">
    <source>
        <dbReference type="EMBL" id="TWT73443.1"/>
    </source>
</evidence>
<feature type="signal peptide" evidence="2">
    <location>
        <begin position="1"/>
        <end position="27"/>
    </location>
</feature>
<organism evidence="3 4">
    <name type="scientific">Posidoniimonas polymericola</name>
    <dbReference type="NCBI Taxonomy" id="2528002"/>
    <lineage>
        <taxon>Bacteria</taxon>
        <taxon>Pseudomonadati</taxon>
        <taxon>Planctomycetota</taxon>
        <taxon>Planctomycetia</taxon>
        <taxon>Pirellulales</taxon>
        <taxon>Lacipirellulaceae</taxon>
        <taxon>Posidoniimonas</taxon>
    </lineage>
</organism>
<accession>A0A5C5YF66</accession>
<evidence type="ECO:0008006" key="5">
    <source>
        <dbReference type="Google" id="ProtNLM"/>
    </source>
</evidence>
<proteinExistence type="predicted"/>
<reference evidence="3 4" key="1">
    <citation type="submission" date="2019-02" db="EMBL/GenBank/DDBJ databases">
        <title>Deep-cultivation of Planctomycetes and their phenomic and genomic characterization uncovers novel biology.</title>
        <authorList>
            <person name="Wiegand S."/>
            <person name="Jogler M."/>
            <person name="Boedeker C."/>
            <person name="Pinto D."/>
            <person name="Vollmers J."/>
            <person name="Rivas-Marin E."/>
            <person name="Kohn T."/>
            <person name="Peeters S.H."/>
            <person name="Heuer A."/>
            <person name="Rast P."/>
            <person name="Oberbeckmann S."/>
            <person name="Bunk B."/>
            <person name="Jeske O."/>
            <person name="Meyerdierks A."/>
            <person name="Storesund J.E."/>
            <person name="Kallscheuer N."/>
            <person name="Luecker S."/>
            <person name="Lage O.M."/>
            <person name="Pohl T."/>
            <person name="Merkel B.J."/>
            <person name="Hornburger P."/>
            <person name="Mueller R.-W."/>
            <person name="Bruemmer F."/>
            <person name="Labrenz M."/>
            <person name="Spormann A.M."/>
            <person name="Op Den Camp H."/>
            <person name="Overmann J."/>
            <person name="Amann R."/>
            <person name="Jetten M.S.M."/>
            <person name="Mascher T."/>
            <person name="Medema M.H."/>
            <person name="Devos D.P."/>
            <person name="Kaster A.-K."/>
            <person name="Ovreas L."/>
            <person name="Rohde M."/>
            <person name="Galperin M.Y."/>
            <person name="Jogler C."/>
        </authorList>
    </citation>
    <scope>NUCLEOTIDE SEQUENCE [LARGE SCALE GENOMIC DNA]</scope>
    <source>
        <strain evidence="3 4">Pla123a</strain>
    </source>
</reference>
<dbReference type="Proteomes" id="UP000318478">
    <property type="component" value="Unassembled WGS sequence"/>
</dbReference>
<feature type="chain" id="PRO_5023028463" description="Bacterial type II/III secretion system short domain protein" evidence="2">
    <location>
        <begin position="28"/>
        <end position="313"/>
    </location>
</feature>
<dbReference type="OrthoDB" id="277020at2"/>
<comment type="caution">
    <text evidence="3">The sequence shown here is derived from an EMBL/GenBank/DDBJ whole genome shotgun (WGS) entry which is preliminary data.</text>
</comment>
<feature type="region of interest" description="Disordered" evidence="1">
    <location>
        <begin position="28"/>
        <end position="118"/>
    </location>
</feature>
<gene>
    <name evidence="3" type="ORF">Pla123a_37780</name>
</gene>
<keyword evidence="4" id="KW-1185">Reference proteome</keyword>
<dbReference type="AlphaFoldDB" id="A0A5C5YF66"/>
<dbReference type="RefSeq" id="WP_146589785.1">
    <property type="nucleotide sequence ID" value="NZ_SJPO01000010.1"/>
</dbReference>